<sequence length="102" mass="11273">MISRTLAAIALLTASSFSYASPELLAPVEVHNIQLNAVETFTIDGDINDSLQLLVNNSLKNKNSDFYVIDEISEDTVNNTLTIVITLYDQHLSLLSEDWSLS</sequence>
<dbReference type="AlphaFoldDB" id="A0A2T3J379"/>
<evidence type="ECO:0000256" key="1">
    <source>
        <dbReference type="SAM" id="SignalP"/>
    </source>
</evidence>
<feature type="signal peptide" evidence="1">
    <location>
        <begin position="1"/>
        <end position="20"/>
    </location>
</feature>
<dbReference type="EMBL" id="PYMH01000001">
    <property type="protein sequence ID" value="PSU35757.1"/>
    <property type="molecule type" value="Genomic_DNA"/>
</dbReference>
<keyword evidence="1" id="KW-0732">Signal</keyword>
<dbReference type="Proteomes" id="UP000241222">
    <property type="component" value="Unassembled WGS sequence"/>
</dbReference>
<organism evidence="2 3">
    <name type="scientific">Photobacterium lutimaris</name>
    <dbReference type="NCBI Taxonomy" id="388278"/>
    <lineage>
        <taxon>Bacteria</taxon>
        <taxon>Pseudomonadati</taxon>
        <taxon>Pseudomonadota</taxon>
        <taxon>Gammaproteobacteria</taxon>
        <taxon>Vibrionales</taxon>
        <taxon>Vibrionaceae</taxon>
        <taxon>Photobacterium</taxon>
    </lineage>
</organism>
<gene>
    <name evidence="2" type="ORF">C9I99_01700</name>
</gene>
<name>A0A2T3J379_9GAMM</name>
<reference evidence="2 3" key="1">
    <citation type="submission" date="2018-03" db="EMBL/GenBank/DDBJ databases">
        <title>Whole genome sequencing of Histamine producing bacteria.</title>
        <authorList>
            <person name="Butler K."/>
        </authorList>
    </citation>
    <scope>NUCLEOTIDE SEQUENCE [LARGE SCALE GENOMIC DNA]</scope>
    <source>
        <strain evidence="2 3">JCM 13586</strain>
    </source>
</reference>
<feature type="chain" id="PRO_5015555704" evidence="1">
    <location>
        <begin position="21"/>
        <end position="102"/>
    </location>
</feature>
<evidence type="ECO:0000313" key="3">
    <source>
        <dbReference type="Proteomes" id="UP000241222"/>
    </source>
</evidence>
<proteinExistence type="predicted"/>
<accession>A0A2T3J379</accession>
<keyword evidence="3" id="KW-1185">Reference proteome</keyword>
<evidence type="ECO:0000313" key="2">
    <source>
        <dbReference type="EMBL" id="PSU35757.1"/>
    </source>
</evidence>
<dbReference type="RefSeq" id="WP_107347112.1">
    <property type="nucleotide sequence ID" value="NZ_PYMH01000001.1"/>
</dbReference>
<protein>
    <submittedName>
        <fullName evidence="2">Uncharacterized protein</fullName>
    </submittedName>
</protein>
<comment type="caution">
    <text evidence="2">The sequence shown here is derived from an EMBL/GenBank/DDBJ whole genome shotgun (WGS) entry which is preliminary data.</text>
</comment>
<dbReference type="OrthoDB" id="5817065at2"/>